<protein>
    <submittedName>
        <fullName evidence="2">Haem-NO-binding</fullName>
    </submittedName>
</protein>
<dbReference type="InterPro" id="IPR011644">
    <property type="entry name" value="Heme_NO-bd"/>
</dbReference>
<dbReference type="Pfam" id="PF07700">
    <property type="entry name" value="HNOB"/>
    <property type="match status" value="1"/>
</dbReference>
<proteinExistence type="predicted"/>
<keyword evidence="3" id="KW-1185">Reference proteome</keyword>
<dbReference type="GO" id="GO:0020037">
    <property type="term" value="F:heme binding"/>
    <property type="evidence" value="ECO:0007669"/>
    <property type="project" value="InterPro"/>
</dbReference>
<feature type="domain" description="Heme NO-binding" evidence="1">
    <location>
        <begin position="5"/>
        <end position="134"/>
    </location>
</feature>
<evidence type="ECO:0000313" key="2">
    <source>
        <dbReference type="EMBL" id="SFE45403.1"/>
    </source>
</evidence>
<evidence type="ECO:0000259" key="1">
    <source>
        <dbReference type="Pfam" id="PF07700"/>
    </source>
</evidence>
<dbReference type="Gene3D" id="3.90.1520.10">
    <property type="entry name" value="H-NOX domain"/>
    <property type="match status" value="1"/>
</dbReference>
<dbReference type="EMBL" id="FOMW01000007">
    <property type="protein sequence ID" value="SFE45403.1"/>
    <property type="molecule type" value="Genomic_DNA"/>
</dbReference>
<reference evidence="3" key="1">
    <citation type="submission" date="2016-10" db="EMBL/GenBank/DDBJ databases">
        <authorList>
            <person name="Varghese N."/>
            <person name="Submissions S."/>
        </authorList>
    </citation>
    <scope>NUCLEOTIDE SEQUENCE [LARGE SCALE GENOMIC DNA]</scope>
    <source>
        <strain evidence="3">DSM 11443</strain>
    </source>
</reference>
<dbReference type="SUPFAM" id="SSF111126">
    <property type="entry name" value="Ligand-binding domain in the NO signalling and Golgi transport"/>
    <property type="match status" value="1"/>
</dbReference>
<dbReference type="AlphaFoldDB" id="A0A1I2AQW8"/>
<sequence>MSAARAAGLETADFEAMLTYEDELTPRILDGIAQVLERPRSEIMEDLGTYLVSHPDFEPARRLLRFGGVDFEDFLHSLDDLPDRARLAVSDLILPHLELRKHAKGQFSLICEPSIAGYSHVVMGVLRVMADDYGTLAMLESSGCGHGIESLSIRVVEASYAQGRDFRLGAQAG</sequence>
<gene>
    <name evidence="2" type="ORF">SAMN04488523_107143</name>
</gene>
<name>A0A1I2AQW8_9RHOB</name>
<dbReference type="InterPro" id="IPR038158">
    <property type="entry name" value="H-NOX_domain_sf"/>
</dbReference>
<dbReference type="STRING" id="74348.SAMN04488523_107143"/>
<dbReference type="Proteomes" id="UP000198977">
    <property type="component" value="Unassembled WGS sequence"/>
</dbReference>
<organism evidence="2 3">
    <name type="scientific">Sulfitobacter brevis</name>
    <dbReference type="NCBI Taxonomy" id="74348"/>
    <lineage>
        <taxon>Bacteria</taxon>
        <taxon>Pseudomonadati</taxon>
        <taxon>Pseudomonadota</taxon>
        <taxon>Alphaproteobacteria</taxon>
        <taxon>Rhodobacterales</taxon>
        <taxon>Roseobacteraceae</taxon>
        <taxon>Sulfitobacter</taxon>
    </lineage>
</organism>
<accession>A0A1I2AQW8</accession>
<dbReference type="InterPro" id="IPR024096">
    <property type="entry name" value="NO_sig/Golgi_transp_ligand-bd"/>
</dbReference>
<evidence type="ECO:0000313" key="3">
    <source>
        <dbReference type="Proteomes" id="UP000198977"/>
    </source>
</evidence>